<reference evidence="1 2" key="1">
    <citation type="submission" date="2021-04" db="EMBL/GenBank/DDBJ databases">
        <authorList>
            <person name="De Guttry C."/>
            <person name="Zahm M."/>
            <person name="Klopp C."/>
            <person name="Cabau C."/>
            <person name="Louis A."/>
            <person name="Berthelot C."/>
            <person name="Parey E."/>
            <person name="Roest Crollius H."/>
            <person name="Montfort J."/>
            <person name="Robinson-Rechavi M."/>
            <person name="Bucao C."/>
            <person name="Bouchez O."/>
            <person name="Gislard M."/>
            <person name="Lluch J."/>
            <person name="Milhes M."/>
            <person name="Lampietro C."/>
            <person name="Lopez Roques C."/>
            <person name="Donnadieu C."/>
            <person name="Braasch I."/>
            <person name="Desvignes T."/>
            <person name="Postlethwait J."/>
            <person name="Bobe J."/>
            <person name="Wedekind C."/>
            <person name="Guiguen Y."/>
        </authorList>
    </citation>
    <scope>NUCLEOTIDE SEQUENCE [LARGE SCALE GENOMIC DNA]</scope>
    <source>
        <strain evidence="1">Cs_M1</strain>
        <tissue evidence="1">Blood</tissue>
    </source>
</reference>
<comment type="caution">
    <text evidence="1">The sequence shown here is derived from an EMBL/GenBank/DDBJ whole genome shotgun (WGS) entry which is preliminary data.</text>
</comment>
<proteinExistence type="predicted"/>
<keyword evidence="2" id="KW-1185">Reference proteome</keyword>
<sequence length="100" mass="11216">MITFHSIALACRRKQSCPTRLEVEGHPTLTPCRCKELVVNLPATRIITISQEIIQECATSMLDRTRFTHVIVYHADLSNPTAAGLFSSCNEMGHIKLQHL</sequence>
<dbReference type="AlphaFoldDB" id="A0AAN8QYE2"/>
<gene>
    <name evidence="1" type="ORF">J4Q44_G00088810</name>
</gene>
<protein>
    <submittedName>
        <fullName evidence="1">Uncharacterized protein</fullName>
    </submittedName>
</protein>
<dbReference type="Proteomes" id="UP001356427">
    <property type="component" value="Unassembled WGS sequence"/>
</dbReference>
<evidence type="ECO:0000313" key="2">
    <source>
        <dbReference type="Proteomes" id="UP001356427"/>
    </source>
</evidence>
<evidence type="ECO:0000313" key="1">
    <source>
        <dbReference type="EMBL" id="KAK6319774.1"/>
    </source>
</evidence>
<dbReference type="EMBL" id="JAGTTL010000007">
    <property type="protein sequence ID" value="KAK6319774.1"/>
    <property type="molecule type" value="Genomic_DNA"/>
</dbReference>
<name>A0AAN8QYE2_9TELE</name>
<organism evidence="1 2">
    <name type="scientific">Coregonus suidteri</name>
    <dbReference type="NCBI Taxonomy" id="861788"/>
    <lineage>
        <taxon>Eukaryota</taxon>
        <taxon>Metazoa</taxon>
        <taxon>Chordata</taxon>
        <taxon>Craniata</taxon>
        <taxon>Vertebrata</taxon>
        <taxon>Euteleostomi</taxon>
        <taxon>Actinopterygii</taxon>
        <taxon>Neopterygii</taxon>
        <taxon>Teleostei</taxon>
        <taxon>Protacanthopterygii</taxon>
        <taxon>Salmoniformes</taxon>
        <taxon>Salmonidae</taxon>
        <taxon>Coregoninae</taxon>
        <taxon>Coregonus</taxon>
    </lineage>
</organism>
<accession>A0AAN8QYE2</accession>